<gene>
    <name evidence="2" type="ORF">ACFPOF_24785</name>
</gene>
<dbReference type="Proteomes" id="UP001596113">
    <property type="component" value="Unassembled WGS sequence"/>
</dbReference>
<dbReference type="InterPro" id="IPR012341">
    <property type="entry name" value="6hp_glycosidase-like_sf"/>
</dbReference>
<dbReference type="PROSITE" id="PS50022">
    <property type="entry name" value="FA58C_3"/>
    <property type="match status" value="4"/>
</dbReference>
<dbReference type="InterPro" id="IPR000421">
    <property type="entry name" value="FA58C"/>
</dbReference>
<keyword evidence="3" id="KW-1185">Reference proteome</keyword>
<dbReference type="Pfam" id="PF03633">
    <property type="entry name" value="Glyco_hydro_65C"/>
    <property type="match status" value="1"/>
</dbReference>
<name>A0ABW0HXI7_9BACL</name>
<dbReference type="EMBL" id="JBHSMI010000052">
    <property type="protein sequence ID" value="MFC5405971.1"/>
    <property type="molecule type" value="Genomic_DNA"/>
</dbReference>
<dbReference type="SUPFAM" id="SSF48208">
    <property type="entry name" value="Six-hairpin glycosidases"/>
    <property type="match status" value="1"/>
</dbReference>
<dbReference type="Gene3D" id="1.50.10.10">
    <property type="match status" value="1"/>
</dbReference>
<feature type="domain" description="F5/8 type C" evidence="1">
    <location>
        <begin position="1302"/>
        <end position="1450"/>
    </location>
</feature>
<sequence>MLVTSRYTITNPYLYVSGINGVIDAISVDPAGTGSYKGNIIKSGGSFYMSLYKDGGEITCYSALGTWAISGSTLTISDVPFGSTAIKGDWTIALSGNTLQCNYVIKNSGSSAVLFTSPGFKLVTPFERDGYDVSDPTKIYFSKFITEKDQYIDIRNYKRITEDDALDLYGNWMHAFGMNGYDLRFTSDSGVMSPHNEIDSQTMRFTKINTANPSRLNPSQQLAKTLNIEVYALGAYTKPDSYPTFRASDAGVADSLNAMFYERCFSWPGAWAPPSIWKELTMIEKSFLKSYVRDQERESLLNMQLDADGTVFTWGSQKNYATGTNHALFANANFINGSSRYFMATGDTDFLGLIMPKLRAAMDKLLTYYSAADKIFILNDGIHLGSSYQNGSSNLWDGFPFGYKDAYDNIYCYAALNRMGDLESIVGNASRASQLTSYAADVRTGYNTIFWDGNKFIQCIDITGAVHDYDMTGVNLEAIANGLVDPARASSIIDYFTNKITPSGSADVFTRWAVGPRLLATDNPVKASGGWWVYQYDPSLGYDNVIEAGGTTLWLGYYELMARIIGKNADDAYARLATILNRFNQPDHLSGGNPLYGGENNQHGSEGNVGVWGEFPESGVFPTIAIYGFMGIKADRDGLHVKPNLPAALTSLAIDKFNYWGMDLSIDVTGASVRIRATSNNSPYAWTVDGTTVSGTFDRTVAITSGQTVTLQRSPNVNFDLSALQPNYYRLKLGLSADIVSKSHTWEYVGPKPLQIGLNVVSLPSSGFVGYNTTVSDGTGGVIAEVTFPDGSKLYTDSSWKVSRTAEGDISDPAFDDSSWTNATSYGHYGVSPWKSLIPGMSGYPGQWIWSGANNDELSPASIVASSASSEIYTSLNAWDNNPASCWSSAGHTGAANTEWIRIDLGIAKDIRGITLTPRQDTPGACFPVDFSIQVSNDGVQFTTVSGHNYVGYPNPGANEQEFKFTDPARARYVRIYATKLSAIGGSYYCQLAEVKVMEMQYAQTWIAATKLQISSISATSTYPGYSGSFACDGNLGTTWSSAGHSGEAFTENITFDLGEKQNVGAVVLNPTYNGKFFPKDFSIQYSADGSNWTIVPGQSFTNYTAPLSCVDLKFVFSGVIQARYIRINATKLSGDSSGNYYFQLNEATIYGGNFTAFASSQLSWGPPGQVTDKDSWDSYFTLWSSVAHTSAASTEWIAIDMKSARSIDYVVVQPTYYGDYFPKDFKFQSSNDGSAWTDIPGASYTDYPKPGINFSNLQYFEFLTPVFARYIRMYATKLTDYQGNGWYYFQLATMGPMQKNTAFMRKTFYYPTTPQSLSSAVASSSAGAGYEASLAIDNNLTTGWSSAGHSSEAVAEWLYVDAGSVQTIKQIVLKPGAGGCFPVDFKFQYGSDAVSWTDIPGQIYTGYGDPGVLQQSYAIRTPVSARYIRLYITKTRVSSNGTYYAQIGEMKLEK</sequence>
<protein>
    <submittedName>
        <fullName evidence="2">Discoidin domain-containing protein</fullName>
    </submittedName>
</protein>
<comment type="caution">
    <text evidence="2">The sequence shown here is derived from an EMBL/GenBank/DDBJ whole genome shotgun (WGS) entry which is preliminary data.</text>
</comment>
<dbReference type="Pfam" id="PF00754">
    <property type="entry name" value="F5_F8_type_C"/>
    <property type="match status" value="4"/>
</dbReference>
<dbReference type="InterPro" id="IPR005194">
    <property type="entry name" value="Glyco_hydro_65_C"/>
</dbReference>
<evidence type="ECO:0000313" key="3">
    <source>
        <dbReference type="Proteomes" id="UP001596113"/>
    </source>
</evidence>
<feature type="domain" description="F5/8 type C" evidence="1">
    <location>
        <begin position="846"/>
        <end position="1000"/>
    </location>
</feature>
<feature type="domain" description="F5/8 type C" evidence="1">
    <location>
        <begin position="1138"/>
        <end position="1295"/>
    </location>
</feature>
<evidence type="ECO:0000313" key="2">
    <source>
        <dbReference type="EMBL" id="MFC5405971.1"/>
    </source>
</evidence>
<reference evidence="3" key="1">
    <citation type="journal article" date="2019" name="Int. J. Syst. Evol. Microbiol.">
        <title>The Global Catalogue of Microorganisms (GCM) 10K type strain sequencing project: providing services to taxonomists for standard genome sequencing and annotation.</title>
        <authorList>
            <consortium name="The Broad Institute Genomics Platform"/>
            <consortium name="The Broad Institute Genome Sequencing Center for Infectious Disease"/>
            <person name="Wu L."/>
            <person name="Ma J."/>
        </authorList>
    </citation>
    <scope>NUCLEOTIDE SEQUENCE [LARGE SCALE GENOMIC DNA]</scope>
    <source>
        <strain evidence="3">CGMCC 1.18575</strain>
    </source>
</reference>
<dbReference type="SUPFAM" id="SSF49785">
    <property type="entry name" value="Galactose-binding domain-like"/>
    <property type="match status" value="4"/>
</dbReference>
<dbReference type="Gene3D" id="2.60.120.260">
    <property type="entry name" value="Galactose-binding domain-like"/>
    <property type="match status" value="5"/>
</dbReference>
<dbReference type="RefSeq" id="WP_378137735.1">
    <property type="nucleotide sequence ID" value="NZ_JBHSMI010000052.1"/>
</dbReference>
<dbReference type="PANTHER" id="PTHR24543:SF325">
    <property type="entry name" value="F5_8 TYPE C DOMAIN-CONTAINING PROTEIN"/>
    <property type="match status" value="1"/>
</dbReference>
<evidence type="ECO:0000259" key="1">
    <source>
        <dbReference type="PROSITE" id="PS50022"/>
    </source>
</evidence>
<accession>A0ABW0HXI7</accession>
<dbReference type="Gene3D" id="2.60.420.10">
    <property type="entry name" value="Maltose phosphorylase, domain 3"/>
    <property type="match status" value="1"/>
</dbReference>
<organism evidence="2 3">
    <name type="scientific">Cohnella soli</name>
    <dbReference type="NCBI Taxonomy" id="425005"/>
    <lineage>
        <taxon>Bacteria</taxon>
        <taxon>Bacillati</taxon>
        <taxon>Bacillota</taxon>
        <taxon>Bacilli</taxon>
        <taxon>Bacillales</taxon>
        <taxon>Paenibacillaceae</taxon>
        <taxon>Cohnella</taxon>
    </lineage>
</organism>
<feature type="domain" description="F5/8 type C" evidence="1">
    <location>
        <begin position="1002"/>
        <end position="1131"/>
    </location>
</feature>
<proteinExistence type="predicted"/>
<dbReference type="InterPro" id="IPR008928">
    <property type="entry name" value="6-hairpin_glycosidase_sf"/>
</dbReference>
<dbReference type="InterPro" id="IPR008979">
    <property type="entry name" value="Galactose-bd-like_sf"/>
</dbReference>
<dbReference type="PANTHER" id="PTHR24543">
    <property type="entry name" value="MULTICOPPER OXIDASE-RELATED"/>
    <property type="match status" value="1"/>
</dbReference>